<name>A0AAW5KRA6_9FIRM</name>
<dbReference type="PANTHER" id="PTHR33055:SF17">
    <property type="entry name" value="THIRD ORF IN TRANSPOSON ISC1491"/>
    <property type="match status" value="1"/>
</dbReference>
<gene>
    <name evidence="2" type="ORF">NE632_12550</name>
</gene>
<dbReference type="InterPro" id="IPR047650">
    <property type="entry name" value="Transpos_IS110"/>
</dbReference>
<dbReference type="GO" id="GO:0006313">
    <property type="term" value="P:DNA transposition"/>
    <property type="evidence" value="ECO:0007669"/>
    <property type="project" value="InterPro"/>
</dbReference>
<feature type="domain" description="Transposase IS110-like N-terminal" evidence="1">
    <location>
        <begin position="13"/>
        <end position="144"/>
    </location>
</feature>
<dbReference type="GO" id="GO:0003677">
    <property type="term" value="F:DNA binding"/>
    <property type="evidence" value="ECO:0007669"/>
    <property type="project" value="InterPro"/>
</dbReference>
<evidence type="ECO:0000313" key="3">
    <source>
        <dbReference type="Proteomes" id="UP001206236"/>
    </source>
</evidence>
<comment type="caution">
    <text evidence="2">The sequence shown here is derived from an EMBL/GenBank/DDBJ whole genome shotgun (WGS) entry which is preliminary data.</text>
</comment>
<dbReference type="EMBL" id="JANGCN010000038">
    <property type="protein sequence ID" value="MCQ5154132.1"/>
    <property type="molecule type" value="Genomic_DNA"/>
</dbReference>
<dbReference type="AlphaFoldDB" id="A0AAW5KRA6"/>
<dbReference type="Pfam" id="PF01548">
    <property type="entry name" value="DEDD_Tnp_IS110"/>
    <property type="match status" value="1"/>
</dbReference>
<evidence type="ECO:0000313" key="2">
    <source>
        <dbReference type="EMBL" id="MCQ5154132.1"/>
    </source>
</evidence>
<organism evidence="2 3">
    <name type="scientific">Ruminococcus bicirculans</name>
    <name type="common">ex Wegman et al. 2014</name>
    <dbReference type="NCBI Taxonomy" id="1160721"/>
    <lineage>
        <taxon>Bacteria</taxon>
        <taxon>Bacillati</taxon>
        <taxon>Bacillota</taxon>
        <taxon>Clostridia</taxon>
        <taxon>Eubacteriales</taxon>
        <taxon>Oscillospiraceae</taxon>
        <taxon>Ruminococcus</taxon>
    </lineage>
</organism>
<dbReference type="GO" id="GO:0004803">
    <property type="term" value="F:transposase activity"/>
    <property type="evidence" value="ECO:0007669"/>
    <property type="project" value="InterPro"/>
</dbReference>
<evidence type="ECO:0000259" key="1">
    <source>
        <dbReference type="Pfam" id="PF01548"/>
    </source>
</evidence>
<protein>
    <submittedName>
        <fullName evidence="2">IS110 family transposase</fullName>
    </submittedName>
</protein>
<dbReference type="Proteomes" id="UP001206236">
    <property type="component" value="Unassembled WGS sequence"/>
</dbReference>
<reference evidence="2" key="1">
    <citation type="submission" date="2022-06" db="EMBL/GenBank/DDBJ databases">
        <title>Isolation of gut microbiota from human fecal samples.</title>
        <authorList>
            <person name="Pamer E.G."/>
            <person name="Barat B."/>
            <person name="Waligurski E."/>
            <person name="Medina S."/>
            <person name="Paddock L."/>
            <person name="Mostad J."/>
        </authorList>
    </citation>
    <scope>NUCLEOTIDE SEQUENCE</scope>
    <source>
        <strain evidence="2">DFI.5.57</strain>
    </source>
</reference>
<proteinExistence type="predicted"/>
<dbReference type="PANTHER" id="PTHR33055">
    <property type="entry name" value="TRANSPOSASE FOR INSERTION SEQUENCE ELEMENT IS1111A"/>
    <property type="match status" value="1"/>
</dbReference>
<sequence>MYNGFGVVIAEPFDVSHTESDLNKLVQLIKSLSGETKVVMEYTGAYYEPIANALHNQGIFVSVVNPLLIDDYGTKRVRKVKTDKKDSLKIASFAIDKWLDLREYIPANDIRKTLKILNRQYVQYNKILVMQKNNLISLLDSCFPNANTLFTSPRRESDGHEKWVDFVLKFPHIHSISKLSLSAFKVKYQSWCRKNNYNYSDKKVADIHSYCKTQISVLPMTVSVIKIITEAAVMLNSTLETLCTSSCAFTMPGSCRL</sequence>
<dbReference type="InterPro" id="IPR002525">
    <property type="entry name" value="Transp_IS110-like_N"/>
</dbReference>
<accession>A0AAW5KRA6</accession>